<dbReference type="Proteomes" id="UP000625711">
    <property type="component" value="Unassembled WGS sequence"/>
</dbReference>
<reference evidence="2" key="1">
    <citation type="submission" date="2020-08" db="EMBL/GenBank/DDBJ databases">
        <title>Genome sequencing and assembly of the red palm weevil Rhynchophorus ferrugineus.</title>
        <authorList>
            <person name="Dias G.B."/>
            <person name="Bergman C.M."/>
            <person name="Manee M."/>
        </authorList>
    </citation>
    <scope>NUCLEOTIDE SEQUENCE</scope>
    <source>
        <strain evidence="2">AA-2017</strain>
        <tissue evidence="2">Whole larva</tissue>
    </source>
</reference>
<name>A0A834HLA7_RHYFE</name>
<keyword evidence="1" id="KW-0472">Membrane</keyword>
<evidence type="ECO:0000256" key="1">
    <source>
        <dbReference type="SAM" id="Phobius"/>
    </source>
</evidence>
<sequence>MIAGRNIKYANISNLRFTLVFLVGMVKLADIIGNCARSARKDIHRRRSQGSAAERPIQNKNFTRPCVHIGFRFSLLVFVEAVGPYATKLHDRVY</sequence>
<keyword evidence="3" id="KW-1185">Reference proteome</keyword>
<dbReference type="EMBL" id="JAACXV010021376">
    <property type="protein sequence ID" value="KAF7263449.1"/>
    <property type="molecule type" value="Genomic_DNA"/>
</dbReference>
<feature type="transmembrane region" description="Helical" evidence="1">
    <location>
        <begin position="15"/>
        <end position="36"/>
    </location>
</feature>
<accession>A0A834HLA7</accession>
<keyword evidence="1" id="KW-0812">Transmembrane</keyword>
<gene>
    <name evidence="2" type="ORF">GWI33_002275</name>
</gene>
<proteinExistence type="predicted"/>
<keyword evidence="1" id="KW-1133">Transmembrane helix</keyword>
<evidence type="ECO:0000313" key="3">
    <source>
        <dbReference type="Proteomes" id="UP000625711"/>
    </source>
</evidence>
<organism evidence="2 3">
    <name type="scientific">Rhynchophorus ferrugineus</name>
    <name type="common">Red palm weevil</name>
    <name type="synonym">Curculio ferrugineus</name>
    <dbReference type="NCBI Taxonomy" id="354439"/>
    <lineage>
        <taxon>Eukaryota</taxon>
        <taxon>Metazoa</taxon>
        <taxon>Ecdysozoa</taxon>
        <taxon>Arthropoda</taxon>
        <taxon>Hexapoda</taxon>
        <taxon>Insecta</taxon>
        <taxon>Pterygota</taxon>
        <taxon>Neoptera</taxon>
        <taxon>Endopterygota</taxon>
        <taxon>Coleoptera</taxon>
        <taxon>Polyphaga</taxon>
        <taxon>Cucujiformia</taxon>
        <taxon>Curculionidae</taxon>
        <taxon>Dryophthorinae</taxon>
        <taxon>Rhynchophorus</taxon>
    </lineage>
</organism>
<dbReference type="AlphaFoldDB" id="A0A834HLA7"/>
<comment type="caution">
    <text evidence="2">The sequence shown here is derived from an EMBL/GenBank/DDBJ whole genome shotgun (WGS) entry which is preliminary data.</text>
</comment>
<evidence type="ECO:0000313" key="2">
    <source>
        <dbReference type="EMBL" id="KAF7263449.1"/>
    </source>
</evidence>
<protein>
    <submittedName>
        <fullName evidence="2">Uncharacterized protein</fullName>
    </submittedName>
</protein>